<evidence type="ECO:0000313" key="3">
    <source>
        <dbReference type="Proteomes" id="UP000285478"/>
    </source>
</evidence>
<keyword evidence="3" id="KW-1185">Reference proteome</keyword>
<evidence type="ECO:0000259" key="1">
    <source>
        <dbReference type="Pfam" id="PF07238"/>
    </source>
</evidence>
<dbReference type="GO" id="GO:0035438">
    <property type="term" value="F:cyclic-di-GMP binding"/>
    <property type="evidence" value="ECO:0007669"/>
    <property type="project" value="InterPro"/>
</dbReference>
<sequence>MSSKNSRSFFRIDVMLPCSYRIVPEEEAINQPLPTSPDASYIEKYFMENLTQLDEQLSTVISQIGQKSALLATALTAMNSKINFLLQTVDRKQLVHAIPQRMVNISAGGLAIKVTENVNANDKVDLLIQPLEDESPVLVRCNIVKVIPEADGSATTVALEYQNMSEDDRRKLVYFIQSKEIELANQMKKQQTD</sequence>
<dbReference type="InterPro" id="IPR009875">
    <property type="entry name" value="PilZ_domain"/>
</dbReference>
<feature type="domain" description="PilZ" evidence="1">
    <location>
        <begin position="98"/>
        <end position="176"/>
    </location>
</feature>
<reference evidence="2 3" key="1">
    <citation type="journal article" date="2018" name="Environ. Microbiol.">
        <title>Genomes of ubiquitous marine and hypersaline Hydrogenovibrio, Thiomicrorhabdus and Thiomicrospira spp. encode a diversity of mechanisms to sustain chemolithoautotrophy in heterogeneous environments.</title>
        <authorList>
            <person name="Scott K.M."/>
            <person name="Williams J."/>
            <person name="Porter C.M.B."/>
            <person name="Russel S."/>
            <person name="Harmer T.L."/>
            <person name="Paul J.H."/>
            <person name="Antonen K.M."/>
            <person name="Bridges M.K."/>
            <person name="Camper G.J."/>
            <person name="Campla C.K."/>
            <person name="Casella L.G."/>
            <person name="Chase E."/>
            <person name="Conrad J.W."/>
            <person name="Cruz M.C."/>
            <person name="Dunlap D.S."/>
            <person name="Duran L."/>
            <person name="Fahsbender E.M."/>
            <person name="Goldsmith D.B."/>
            <person name="Keeley R.F."/>
            <person name="Kondoff M.R."/>
            <person name="Kussy B.I."/>
            <person name="Lane M.K."/>
            <person name="Lawler S."/>
            <person name="Leigh B.A."/>
            <person name="Lewis C."/>
            <person name="Lostal L.M."/>
            <person name="Marking D."/>
            <person name="Mancera P.A."/>
            <person name="McClenthan E.C."/>
            <person name="McIntyre E.A."/>
            <person name="Mine J.A."/>
            <person name="Modi S."/>
            <person name="Moore B.D."/>
            <person name="Morgan W.A."/>
            <person name="Nelson K.M."/>
            <person name="Nguyen K.N."/>
            <person name="Ogburn N."/>
            <person name="Parrino D.G."/>
            <person name="Pedapudi A.D."/>
            <person name="Pelham R.P."/>
            <person name="Preece A.M."/>
            <person name="Rampersad E.A."/>
            <person name="Richardson J.C."/>
            <person name="Rodgers C.M."/>
            <person name="Schaffer B.L."/>
            <person name="Sheridan N.E."/>
            <person name="Solone M.R."/>
            <person name="Staley Z.R."/>
            <person name="Tabuchi M."/>
            <person name="Waide R.J."/>
            <person name="Wanjugi P.W."/>
            <person name="Young S."/>
            <person name="Clum A."/>
            <person name="Daum C."/>
            <person name="Huntemann M."/>
            <person name="Ivanova N."/>
            <person name="Kyrpides N."/>
            <person name="Mikhailova N."/>
            <person name="Palaniappan K."/>
            <person name="Pillay M."/>
            <person name="Reddy T.B.K."/>
            <person name="Shapiro N."/>
            <person name="Stamatis D."/>
            <person name="Varghese N."/>
            <person name="Woyke T."/>
            <person name="Boden R."/>
            <person name="Freyermuth S.K."/>
            <person name="Kerfeld C.A."/>
        </authorList>
    </citation>
    <scope>NUCLEOTIDE SEQUENCE [LARGE SCALE GENOMIC DNA]</scope>
    <source>
        <strain evidence="2 3">JR-2</strain>
    </source>
</reference>
<evidence type="ECO:0000313" key="2">
    <source>
        <dbReference type="EMBL" id="QAB15604.1"/>
    </source>
</evidence>
<accession>A0A410H3V8</accession>
<organism evidence="2 3">
    <name type="scientific">Hydrogenovibrio thermophilus</name>
    <dbReference type="NCBI Taxonomy" id="265883"/>
    <lineage>
        <taxon>Bacteria</taxon>
        <taxon>Pseudomonadati</taxon>
        <taxon>Pseudomonadota</taxon>
        <taxon>Gammaproteobacteria</taxon>
        <taxon>Thiotrichales</taxon>
        <taxon>Piscirickettsiaceae</taxon>
        <taxon>Hydrogenovibrio</taxon>
    </lineage>
</organism>
<gene>
    <name evidence="2" type="ORF">EPV75_07940</name>
</gene>
<dbReference type="KEGG" id="htr:EPV75_07940"/>
<protein>
    <submittedName>
        <fullName evidence="2">PilZ domain-containing protein</fullName>
    </submittedName>
</protein>
<dbReference type="Gene3D" id="2.40.10.220">
    <property type="entry name" value="predicted glycosyltransferase like domains"/>
    <property type="match status" value="1"/>
</dbReference>
<dbReference type="Pfam" id="PF07238">
    <property type="entry name" value="PilZ"/>
    <property type="match status" value="1"/>
</dbReference>
<dbReference type="AlphaFoldDB" id="A0A410H3V8"/>
<name>A0A410H3V8_9GAMM</name>
<proteinExistence type="predicted"/>
<dbReference type="EMBL" id="CP035033">
    <property type="protein sequence ID" value="QAB15604.1"/>
    <property type="molecule type" value="Genomic_DNA"/>
</dbReference>
<dbReference type="Proteomes" id="UP000285478">
    <property type="component" value="Chromosome"/>
</dbReference>